<dbReference type="Gene3D" id="3.40.50.1000">
    <property type="entry name" value="HAD superfamily/HAD-like"/>
    <property type="match status" value="1"/>
</dbReference>
<evidence type="ECO:0000313" key="1">
    <source>
        <dbReference type="EMBL" id="MEQ2557228.1"/>
    </source>
</evidence>
<keyword evidence="2" id="KW-1185">Reference proteome</keyword>
<accession>A0ABV1HCK2</accession>
<dbReference type="InterPro" id="IPR000150">
    <property type="entry name" value="Cof"/>
</dbReference>
<dbReference type="PROSITE" id="PS01228">
    <property type="entry name" value="COF_1"/>
    <property type="match status" value="1"/>
</dbReference>
<dbReference type="SUPFAM" id="SSF56784">
    <property type="entry name" value="HAD-like"/>
    <property type="match status" value="1"/>
</dbReference>
<dbReference type="InterPro" id="IPR023214">
    <property type="entry name" value="HAD_sf"/>
</dbReference>
<dbReference type="SFLD" id="SFLDG01140">
    <property type="entry name" value="C2.B:_Phosphomannomutase_and_P"/>
    <property type="match status" value="1"/>
</dbReference>
<organism evidence="1 2">
    <name type="scientific">Maccoyibacter intestinihominis</name>
    <dbReference type="NCBI Taxonomy" id="3133499"/>
    <lineage>
        <taxon>Bacteria</taxon>
        <taxon>Bacillati</taxon>
        <taxon>Bacillota</taxon>
        <taxon>Clostridia</taxon>
        <taxon>Lachnospirales</taxon>
        <taxon>Lachnospiraceae</taxon>
        <taxon>Maccoyibacter</taxon>
    </lineage>
</organism>
<sequence>METKILFADIDGTLLNDQKEIPKENMTAIQKALDLGHYVVVATGRPLDSAKAVAKDLGLMMQGCYLIAYNGAIVYDCGNEKVLKKESLPLSYVKELFERAKKAGLYIQTYKGNQIITTQDSPELEAYRNHTKLSYQVVEDVFEVLDEEPQKAMLIHLTDKSKLEQFQRDNMEWQKGKCISLFSMDTYLEYCPPGATKAAGVDFICEYLDVPLKNTVAAGDERNDIPMLQEAHIGVAMKNAKEEVKACADYVTQRTNNEAGIAEVIEKFLLSES</sequence>
<dbReference type="SFLD" id="SFLDS00003">
    <property type="entry name" value="Haloacid_Dehalogenase"/>
    <property type="match status" value="1"/>
</dbReference>
<name>A0ABV1HCK2_9FIRM</name>
<dbReference type="PANTHER" id="PTHR10000:SF8">
    <property type="entry name" value="HAD SUPERFAMILY HYDROLASE-LIKE, TYPE 3"/>
    <property type="match status" value="1"/>
</dbReference>
<gene>
    <name evidence="1" type="ORF">WMO43_04965</name>
</gene>
<dbReference type="PANTHER" id="PTHR10000">
    <property type="entry name" value="PHOSPHOSERINE PHOSPHATASE"/>
    <property type="match status" value="1"/>
</dbReference>
<dbReference type="SFLD" id="SFLDG01144">
    <property type="entry name" value="C2.B.4:_PGP_Like"/>
    <property type="match status" value="1"/>
</dbReference>
<dbReference type="InterPro" id="IPR006379">
    <property type="entry name" value="HAD-SF_hydro_IIB"/>
</dbReference>
<dbReference type="Proteomes" id="UP001454489">
    <property type="component" value="Unassembled WGS sequence"/>
</dbReference>
<dbReference type="EC" id="3.1.3.-" evidence="1"/>
<protein>
    <submittedName>
        <fullName evidence="1">HAD family hydrolase</fullName>
        <ecNumber evidence="1">3.1.3.-</ecNumber>
    </submittedName>
</protein>
<dbReference type="GO" id="GO:0016787">
    <property type="term" value="F:hydrolase activity"/>
    <property type="evidence" value="ECO:0007669"/>
    <property type="project" value="UniProtKB-KW"/>
</dbReference>
<dbReference type="Pfam" id="PF08282">
    <property type="entry name" value="Hydrolase_3"/>
    <property type="match status" value="1"/>
</dbReference>
<dbReference type="Gene3D" id="3.30.1240.10">
    <property type="match status" value="1"/>
</dbReference>
<proteinExistence type="predicted"/>
<keyword evidence="1" id="KW-0378">Hydrolase</keyword>
<dbReference type="RefSeq" id="WP_353530335.1">
    <property type="nucleotide sequence ID" value="NZ_JBBMEX010000004.1"/>
</dbReference>
<evidence type="ECO:0000313" key="2">
    <source>
        <dbReference type="Proteomes" id="UP001454489"/>
    </source>
</evidence>
<reference evidence="1 2" key="1">
    <citation type="submission" date="2024-03" db="EMBL/GenBank/DDBJ databases">
        <title>Human intestinal bacterial collection.</title>
        <authorList>
            <person name="Pauvert C."/>
            <person name="Hitch T.C.A."/>
            <person name="Clavel T."/>
        </authorList>
    </citation>
    <scope>NUCLEOTIDE SEQUENCE [LARGE SCALE GENOMIC DNA]</scope>
    <source>
        <strain evidence="1 2">CLA-AA-H185</strain>
    </source>
</reference>
<dbReference type="CDD" id="cd07516">
    <property type="entry name" value="HAD_Pase"/>
    <property type="match status" value="1"/>
</dbReference>
<comment type="caution">
    <text evidence="1">The sequence shown here is derived from an EMBL/GenBank/DDBJ whole genome shotgun (WGS) entry which is preliminary data.</text>
</comment>
<dbReference type="InterPro" id="IPR036412">
    <property type="entry name" value="HAD-like_sf"/>
</dbReference>
<dbReference type="NCBIfam" id="TIGR00099">
    <property type="entry name" value="Cof-subfamily"/>
    <property type="match status" value="1"/>
</dbReference>
<dbReference type="EMBL" id="JBBMEX010000004">
    <property type="protein sequence ID" value="MEQ2557228.1"/>
    <property type="molecule type" value="Genomic_DNA"/>
</dbReference>
<dbReference type="NCBIfam" id="TIGR01484">
    <property type="entry name" value="HAD-SF-IIB"/>
    <property type="match status" value="1"/>
</dbReference>